<reference evidence="4 5" key="1">
    <citation type="submission" date="2023-04" db="EMBL/GenBank/DDBJ databases">
        <title>A long-awaited taxogenomic arrangement of the family Halomonadaceae.</title>
        <authorList>
            <person name="De La Haba R."/>
            <person name="Chuvochina M."/>
            <person name="Wittouck S."/>
            <person name="Arahal D.R."/>
            <person name="Sanchez-Porro C."/>
            <person name="Hugenholtz P."/>
            <person name="Ventosa A."/>
        </authorList>
    </citation>
    <scope>NUCLEOTIDE SEQUENCE [LARGE SCALE GENOMIC DNA]</scope>
    <source>
        <strain evidence="4 5">DSM 21020</strain>
    </source>
</reference>
<feature type="domain" description="PAC" evidence="2">
    <location>
        <begin position="209"/>
        <end position="261"/>
    </location>
</feature>
<dbReference type="InterPro" id="IPR000700">
    <property type="entry name" value="PAS-assoc_C"/>
</dbReference>
<feature type="domain" description="PAS" evidence="1">
    <location>
        <begin position="5"/>
        <end position="80"/>
    </location>
</feature>
<dbReference type="Gene3D" id="3.30.70.270">
    <property type="match status" value="1"/>
</dbReference>
<dbReference type="PROSITE" id="PS50113">
    <property type="entry name" value="PAC"/>
    <property type="match status" value="2"/>
</dbReference>
<accession>A0ABU1H2I7</accession>
<evidence type="ECO:0000313" key="4">
    <source>
        <dbReference type="EMBL" id="MDR5898515.1"/>
    </source>
</evidence>
<evidence type="ECO:0000313" key="5">
    <source>
        <dbReference type="Proteomes" id="UP001254564"/>
    </source>
</evidence>
<dbReference type="SMART" id="SM00267">
    <property type="entry name" value="GGDEF"/>
    <property type="match status" value="1"/>
</dbReference>
<dbReference type="InterPro" id="IPR001610">
    <property type="entry name" value="PAC"/>
</dbReference>
<dbReference type="InterPro" id="IPR052163">
    <property type="entry name" value="DGC-Regulatory_Protein"/>
</dbReference>
<name>A0ABU1H2I7_9GAMM</name>
<keyword evidence="4" id="KW-0808">Transferase</keyword>
<dbReference type="RefSeq" id="WP_309655422.1">
    <property type="nucleotide sequence ID" value="NZ_JARWAN010000006.1"/>
</dbReference>
<dbReference type="CDD" id="cd01949">
    <property type="entry name" value="GGDEF"/>
    <property type="match status" value="1"/>
</dbReference>
<comment type="caution">
    <text evidence="4">The sequence shown here is derived from an EMBL/GenBank/DDBJ whole genome shotgun (WGS) entry which is preliminary data.</text>
</comment>
<proteinExistence type="predicted"/>
<dbReference type="Pfam" id="PF13426">
    <property type="entry name" value="PAS_9"/>
    <property type="match status" value="1"/>
</dbReference>
<keyword evidence="5" id="KW-1185">Reference proteome</keyword>
<dbReference type="InterPro" id="IPR043128">
    <property type="entry name" value="Rev_trsase/Diguanyl_cyclase"/>
</dbReference>
<dbReference type="EMBL" id="JARWAN010000006">
    <property type="protein sequence ID" value="MDR5898515.1"/>
    <property type="molecule type" value="Genomic_DNA"/>
</dbReference>
<keyword evidence="4" id="KW-0548">Nucleotidyltransferase</keyword>
<protein>
    <submittedName>
        <fullName evidence="4">Diguanylate cyclase</fullName>
        <ecNumber evidence="4">2.7.7.65</ecNumber>
    </submittedName>
</protein>
<dbReference type="CDD" id="cd00130">
    <property type="entry name" value="PAS"/>
    <property type="match status" value="2"/>
</dbReference>
<evidence type="ECO:0000259" key="2">
    <source>
        <dbReference type="PROSITE" id="PS50113"/>
    </source>
</evidence>
<dbReference type="SUPFAM" id="SSF55073">
    <property type="entry name" value="Nucleotide cyclase"/>
    <property type="match status" value="1"/>
</dbReference>
<dbReference type="PROSITE" id="PS50112">
    <property type="entry name" value="PAS"/>
    <property type="match status" value="2"/>
</dbReference>
<dbReference type="NCBIfam" id="TIGR00254">
    <property type="entry name" value="GGDEF"/>
    <property type="match status" value="1"/>
</dbReference>
<feature type="domain" description="PAS" evidence="1">
    <location>
        <begin position="129"/>
        <end position="183"/>
    </location>
</feature>
<dbReference type="InterPro" id="IPR013656">
    <property type="entry name" value="PAS_4"/>
</dbReference>
<dbReference type="InterPro" id="IPR000014">
    <property type="entry name" value="PAS"/>
</dbReference>
<feature type="domain" description="GGDEF" evidence="3">
    <location>
        <begin position="293"/>
        <end position="422"/>
    </location>
</feature>
<feature type="domain" description="PAC" evidence="2">
    <location>
        <begin position="81"/>
        <end position="135"/>
    </location>
</feature>
<evidence type="ECO:0000259" key="1">
    <source>
        <dbReference type="PROSITE" id="PS50112"/>
    </source>
</evidence>
<feature type="non-terminal residue" evidence="4">
    <location>
        <position position="422"/>
    </location>
</feature>
<dbReference type="InterPro" id="IPR000160">
    <property type="entry name" value="GGDEF_dom"/>
</dbReference>
<sequence length="422" mass="47046">MPALQDAVFRQAINQAYNAVLVTTGELDPPGPEIVYVNPALCAQTGYTEDELLGQTPRILQGPRTDPAVLRRLRETIANGGFFEGQTVNYRKDGTPYLVHWNISPIFDEREQITHYVSVQSDITEREDFERFNQQLMASLGEGVFALDSDGCLTLVNQTAMDLLGYSDEQALLGLNAHKLMHPRYPDGQHYPASECPITHVMQTEAPLEAWRDTFFRADGEPLSVETYATPLYDVFGETQGVVVVFRHISEQLALEAQLEHTANHDRLTGAFNRHFFDGLVEKELARSARRGEPLSLLILDIDHFKRFNDDHGHLVGDDVLKELVKHISQRVRESDIVARWGGEEFALLLPDTSNEGAIELAETLRASVEATQFGEGLPNLTISIGGAQIDVNETPKAGFRRADAALYQAKESGRNRVCMAT</sequence>
<dbReference type="Proteomes" id="UP001254564">
    <property type="component" value="Unassembled WGS sequence"/>
</dbReference>
<organism evidence="4 5">
    <name type="scientific">Vreelandella vilamensis</name>
    <dbReference type="NCBI Taxonomy" id="531309"/>
    <lineage>
        <taxon>Bacteria</taxon>
        <taxon>Pseudomonadati</taxon>
        <taxon>Pseudomonadota</taxon>
        <taxon>Gammaproteobacteria</taxon>
        <taxon>Oceanospirillales</taxon>
        <taxon>Halomonadaceae</taxon>
        <taxon>Vreelandella</taxon>
    </lineage>
</organism>
<dbReference type="SUPFAM" id="SSF55785">
    <property type="entry name" value="PYP-like sensor domain (PAS domain)"/>
    <property type="match status" value="2"/>
</dbReference>
<dbReference type="Gene3D" id="3.30.450.20">
    <property type="entry name" value="PAS domain"/>
    <property type="match status" value="2"/>
</dbReference>
<dbReference type="Pfam" id="PF00990">
    <property type="entry name" value="GGDEF"/>
    <property type="match status" value="1"/>
</dbReference>
<dbReference type="NCBIfam" id="TIGR00229">
    <property type="entry name" value="sensory_box"/>
    <property type="match status" value="2"/>
</dbReference>
<dbReference type="PANTHER" id="PTHR46663">
    <property type="entry name" value="DIGUANYLATE CYCLASE DGCT-RELATED"/>
    <property type="match status" value="1"/>
</dbReference>
<dbReference type="PANTHER" id="PTHR46663:SF4">
    <property type="entry name" value="DIGUANYLATE CYCLASE DGCT-RELATED"/>
    <property type="match status" value="1"/>
</dbReference>
<dbReference type="Pfam" id="PF08448">
    <property type="entry name" value="PAS_4"/>
    <property type="match status" value="1"/>
</dbReference>
<dbReference type="SMART" id="SM00091">
    <property type="entry name" value="PAS"/>
    <property type="match status" value="2"/>
</dbReference>
<dbReference type="EC" id="2.7.7.65" evidence="4"/>
<evidence type="ECO:0000259" key="3">
    <source>
        <dbReference type="PROSITE" id="PS50887"/>
    </source>
</evidence>
<dbReference type="GO" id="GO:0052621">
    <property type="term" value="F:diguanylate cyclase activity"/>
    <property type="evidence" value="ECO:0007669"/>
    <property type="project" value="UniProtKB-EC"/>
</dbReference>
<dbReference type="SMART" id="SM00086">
    <property type="entry name" value="PAC"/>
    <property type="match status" value="2"/>
</dbReference>
<dbReference type="PROSITE" id="PS50887">
    <property type="entry name" value="GGDEF"/>
    <property type="match status" value="1"/>
</dbReference>
<gene>
    <name evidence="4" type="ORF">QC823_05875</name>
</gene>
<dbReference type="InterPro" id="IPR029787">
    <property type="entry name" value="Nucleotide_cyclase"/>
</dbReference>
<dbReference type="InterPro" id="IPR035965">
    <property type="entry name" value="PAS-like_dom_sf"/>
</dbReference>